<dbReference type="InterPro" id="IPR020889">
    <property type="entry name" value="LipoPS_assembly_LptD"/>
</dbReference>
<dbReference type="GO" id="GO:1990351">
    <property type="term" value="C:transporter complex"/>
    <property type="evidence" value="ECO:0007669"/>
    <property type="project" value="TreeGrafter"/>
</dbReference>
<dbReference type="PANTHER" id="PTHR30189">
    <property type="entry name" value="LPS-ASSEMBLY PROTEIN"/>
    <property type="match status" value="1"/>
</dbReference>
<dbReference type="EMBL" id="NESN01000002">
    <property type="protein sequence ID" value="PUE54622.1"/>
    <property type="molecule type" value="Genomic_DNA"/>
</dbReference>
<dbReference type="GO" id="GO:0015920">
    <property type="term" value="P:lipopolysaccharide transport"/>
    <property type="evidence" value="ECO:0007669"/>
    <property type="project" value="InterPro"/>
</dbReference>
<keyword evidence="1" id="KW-0732">Signal</keyword>
<evidence type="ECO:0000256" key="1">
    <source>
        <dbReference type="HAMAP-Rule" id="MF_01411"/>
    </source>
</evidence>
<dbReference type="HAMAP" id="MF_01411">
    <property type="entry name" value="LPS_assembly_LptD"/>
    <property type="match status" value="1"/>
</dbReference>
<proteinExistence type="inferred from homology"/>
<dbReference type="Pfam" id="PF04453">
    <property type="entry name" value="LptD"/>
    <property type="match status" value="1"/>
</dbReference>
<keyword evidence="4" id="KW-1185">Reference proteome</keyword>
<feature type="signal peptide" evidence="1">
    <location>
        <begin position="1"/>
        <end position="23"/>
    </location>
</feature>
<dbReference type="OrthoDB" id="9760225at2"/>
<gene>
    <name evidence="1" type="primary">lptD</name>
    <name evidence="3" type="ORF">B9Z37_07525</name>
</gene>
<comment type="similarity">
    <text evidence="1">Belongs to the LptD family.</text>
</comment>
<dbReference type="InterPro" id="IPR050218">
    <property type="entry name" value="LptD"/>
</dbReference>
<comment type="function">
    <text evidence="1">Together with LptE, is involved in the assembly of lipopolysaccharide (LPS) at the surface of the outer membrane.</text>
</comment>
<feature type="chain" id="PRO_5016471038" description="LPS-assembly protein LptD" evidence="1">
    <location>
        <begin position="24"/>
        <end position="795"/>
    </location>
</feature>
<dbReference type="AlphaFoldDB" id="A0A315EEQ3"/>
<dbReference type="GO" id="GO:0009279">
    <property type="term" value="C:cell outer membrane"/>
    <property type="evidence" value="ECO:0007669"/>
    <property type="project" value="UniProtKB-SubCell"/>
</dbReference>
<sequence length="795" mass="88743" precursor="true">MSAPRAVAVAAALLTLGVGWAQAQPAGLPLRSSPLLEEKVSERQQSEGAVFVKGAQITARPDMDLVVQGQASIRRPGLAVSADRVDYDQTQDVVDASGKVRVSRETSVFVGPHLNLKVDSFQGTFDKPDFELYSSGGYGQAAVVEFVDNKRTILRQANYTTCRRTPGPEWLPEWLLKATQLTIDEEESTIDAKGVQFRFQDVPIFAAPSVSLPLSNERKSGLLPPLLSVDTVNGVEVALPYYFDIAPNRDATVTTHVMSQRGIAADTEFRYLERDYSGQVRLNLMPADKLRDSNRWGLSSQHNGGIETGLDSVGRIGLGLTLNRVSDNNYWRDFPRSGLVLTQRVLPSTGVLSWGRGDFSMTAQVQRWQNLQEAAPPYDRAPQITMRYGQWNAEGLDWSVVGDTTRFEADYSRVASLVSAGILPRNGERSFIQAQVSRPWIRPWGFVTPKVQLHATRYQMDRALDNGATAVNRVLPTFSVDSGLVFERETRWFGRDVLQTLEPRAFYARTPYKNQDMLPVYDSGATDFNLSTIFSENAYVGQDRLVDNDALTLGLNSRFFDAGTGAEMLRVGVAQRIRFSDQQVNLSSNQADRAAGLSDILFGAGIRWDDRWSFDGTIQAKNQTHEISRTTLQGRYSHSPYRVINMAYRANNQITPKTEFVDIGWQWPVSDLLGRTDRQAETAWTRTSGQGLGPDRWYTVGRLNYSLKERSLVDTLVGLEYDAGCWLGRVAFQRLQTNVSSVSASSATSRILFQLEFVGFARVGVSPLKSLSDNIPRYQYLRDSAVQPSRFQHYE</sequence>
<dbReference type="GO" id="GO:0043165">
    <property type="term" value="P:Gram-negative-bacterium-type cell outer membrane assembly"/>
    <property type="evidence" value="ECO:0007669"/>
    <property type="project" value="UniProtKB-UniRule"/>
</dbReference>
<dbReference type="PANTHER" id="PTHR30189:SF1">
    <property type="entry name" value="LPS-ASSEMBLY PROTEIN LPTD"/>
    <property type="match status" value="1"/>
</dbReference>
<comment type="caution">
    <text evidence="3">The sequence shown here is derived from an EMBL/GenBank/DDBJ whole genome shotgun (WGS) entry which is preliminary data.</text>
</comment>
<evidence type="ECO:0000313" key="3">
    <source>
        <dbReference type="EMBL" id="PUE54622.1"/>
    </source>
</evidence>
<name>A0A315EEQ3_9BURK</name>
<reference evidence="3 4" key="1">
    <citation type="submission" date="2017-04" db="EMBL/GenBank/DDBJ databases">
        <title>Unexpected and diverse lifestyles within the genus Limnohabitans.</title>
        <authorList>
            <person name="Kasalicky V."/>
            <person name="Mehrshad M."/>
            <person name="Andrei S.-A."/>
            <person name="Salcher M."/>
            <person name="Kratochvilova H."/>
            <person name="Simek K."/>
            <person name="Ghai R."/>
        </authorList>
    </citation>
    <scope>NUCLEOTIDE SEQUENCE [LARGE SCALE GENOMIC DNA]</scope>
    <source>
        <strain evidence="3 4">II-B4</strain>
    </source>
</reference>
<evidence type="ECO:0000259" key="2">
    <source>
        <dbReference type="Pfam" id="PF04453"/>
    </source>
</evidence>
<accession>A0A315EEQ3</accession>
<dbReference type="Proteomes" id="UP000250790">
    <property type="component" value="Unassembled WGS sequence"/>
</dbReference>
<comment type="subunit">
    <text evidence="1">Component of the lipopolysaccharide transport and assembly complex. Interacts with LptE and LptA.</text>
</comment>
<keyword evidence="1" id="KW-0472">Membrane</keyword>
<feature type="domain" description="LptD C-terminal" evidence="2">
    <location>
        <begin position="294"/>
        <end position="670"/>
    </location>
</feature>
<organism evidence="3 4">
    <name type="scientific">Limnohabitans parvus II-B4</name>
    <dbReference type="NCBI Taxonomy" id="1293052"/>
    <lineage>
        <taxon>Bacteria</taxon>
        <taxon>Pseudomonadati</taxon>
        <taxon>Pseudomonadota</taxon>
        <taxon>Betaproteobacteria</taxon>
        <taxon>Burkholderiales</taxon>
        <taxon>Comamonadaceae</taxon>
        <taxon>Limnohabitans</taxon>
    </lineage>
</organism>
<keyword evidence="1" id="KW-0998">Cell outer membrane</keyword>
<evidence type="ECO:0000313" key="4">
    <source>
        <dbReference type="Proteomes" id="UP000250790"/>
    </source>
</evidence>
<protein>
    <recommendedName>
        <fullName evidence="1">LPS-assembly protein LptD</fullName>
    </recommendedName>
</protein>
<comment type="subcellular location">
    <subcellularLocation>
        <location evidence="1">Cell outer membrane</location>
    </subcellularLocation>
</comment>
<dbReference type="InterPro" id="IPR007543">
    <property type="entry name" value="LptD_C"/>
</dbReference>
<comment type="caution">
    <text evidence="1">Lacks conserved residue(s) required for the propagation of feature annotation.</text>
</comment>